<feature type="compositionally biased region" description="Basic and acidic residues" evidence="1">
    <location>
        <begin position="118"/>
        <end position="133"/>
    </location>
</feature>
<dbReference type="EMBL" id="AVOT02048880">
    <property type="protein sequence ID" value="MBW0544074.1"/>
    <property type="molecule type" value="Genomic_DNA"/>
</dbReference>
<evidence type="ECO:0000256" key="1">
    <source>
        <dbReference type="SAM" id="MobiDB-lite"/>
    </source>
</evidence>
<sequence>MPGELANVAKCRCNENFTVDDIANTLQDVSKGTNIGKYTPYKSSGFKDKQTLRVEFKEKPMERVEEVTNKKNTYPNWGSTDHYANNCPMASESVYAIEKVTEEESTPEDSEPESMGDSLREQSHDKNDQREEFQVEYQEETPLEMQKIQLKAGLPQDTANRNLCKHTQDAQTFLVTPTMDMA</sequence>
<organism evidence="2 3">
    <name type="scientific">Austropuccinia psidii MF-1</name>
    <dbReference type="NCBI Taxonomy" id="1389203"/>
    <lineage>
        <taxon>Eukaryota</taxon>
        <taxon>Fungi</taxon>
        <taxon>Dikarya</taxon>
        <taxon>Basidiomycota</taxon>
        <taxon>Pucciniomycotina</taxon>
        <taxon>Pucciniomycetes</taxon>
        <taxon>Pucciniales</taxon>
        <taxon>Sphaerophragmiaceae</taxon>
        <taxon>Austropuccinia</taxon>
    </lineage>
</organism>
<proteinExistence type="predicted"/>
<feature type="compositionally biased region" description="Acidic residues" evidence="1">
    <location>
        <begin position="101"/>
        <end position="114"/>
    </location>
</feature>
<accession>A0A9Q3IM39</accession>
<gene>
    <name evidence="2" type="ORF">O181_083789</name>
</gene>
<dbReference type="AlphaFoldDB" id="A0A9Q3IM39"/>
<evidence type="ECO:0000313" key="2">
    <source>
        <dbReference type="EMBL" id="MBW0544074.1"/>
    </source>
</evidence>
<evidence type="ECO:0000313" key="3">
    <source>
        <dbReference type="Proteomes" id="UP000765509"/>
    </source>
</evidence>
<feature type="region of interest" description="Disordered" evidence="1">
    <location>
        <begin position="99"/>
        <end position="144"/>
    </location>
</feature>
<protein>
    <submittedName>
        <fullName evidence="2">Uncharacterized protein</fullName>
    </submittedName>
</protein>
<name>A0A9Q3IM39_9BASI</name>
<keyword evidence="3" id="KW-1185">Reference proteome</keyword>
<reference evidence="2" key="1">
    <citation type="submission" date="2021-03" db="EMBL/GenBank/DDBJ databases">
        <title>Draft genome sequence of rust myrtle Austropuccinia psidii MF-1, a brazilian biotype.</title>
        <authorList>
            <person name="Quecine M.C."/>
            <person name="Pachon D.M.R."/>
            <person name="Bonatelli M.L."/>
            <person name="Correr F.H."/>
            <person name="Franceschini L.M."/>
            <person name="Leite T.F."/>
            <person name="Margarido G.R.A."/>
            <person name="Almeida C.A."/>
            <person name="Ferrarezi J.A."/>
            <person name="Labate C.A."/>
        </authorList>
    </citation>
    <scope>NUCLEOTIDE SEQUENCE</scope>
    <source>
        <strain evidence="2">MF-1</strain>
    </source>
</reference>
<dbReference type="Proteomes" id="UP000765509">
    <property type="component" value="Unassembled WGS sequence"/>
</dbReference>
<comment type="caution">
    <text evidence="2">The sequence shown here is derived from an EMBL/GenBank/DDBJ whole genome shotgun (WGS) entry which is preliminary data.</text>
</comment>